<proteinExistence type="predicted"/>
<name>A0A545U2R8_9PROT</name>
<accession>A0A545U2R8</accession>
<dbReference type="AlphaFoldDB" id="A0A545U2R8"/>
<evidence type="ECO:0000313" key="2">
    <source>
        <dbReference type="Proteomes" id="UP000315252"/>
    </source>
</evidence>
<comment type="caution">
    <text evidence="1">The sequence shown here is derived from an EMBL/GenBank/DDBJ whole genome shotgun (WGS) entry which is preliminary data.</text>
</comment>
<organism evidence="1 2">
    <name type="scientific">Denitrobaculum tricleocarpae</name>
    <dbReference type="NCBI Taxonomy" id="2591009"/>
    <lineage>
        <taxon>Bacteria</taxon>
        <taxon>Pseudomonadati</taxon>
        <taxon>Pseudomonadota</taxon>
        <taxon>Alphaproteobacteria</taxon>
        <taxon>Rhodospirillales</taxon>
        <taxon>Rhodospirillaceae</taxon>
        <taxon>Denitrobaculum</taxon>
    </lineage>
</organism>
<reference evidence="1 2" key="1">
    <citation type="submission" date="2019-06" db="EMBL/GenBank/DDBJ databases">
        <title>Whole genome sequence for Rhodospirillaceae sp. R148.</title>
        <authorList>
            <person name="Wang G."/>
        </authorList>
    </citation>
    <scope>NUCLEOTIDE SEQUENCE [LARGE SCALE GENOMIC DNA]</scope>
    <source>
        <strain evidence="1 2">R148</strain>
    </source>
</reference>
<sequence>MTTRLSICRDFAEKQWELPIDGPRLLIAWPEIPGCEDEAVPGTVQNLLCRSMTSGHDVAWLGGEELSGVESRRLTPGLRAWPENIWRRLTGRPQDAWLLRSGDAARAERLFDAMGFCWSQRGQIALLIPPAISFEPERAQLLASIGTQKLAPLETLWSHGAAACVLPGVDGCVAGVYARNPQAIDGFTTTLKTIAAASDVKLEECEEANLFG</sequence>
<dbReference type="Proteomes" id="UP000315252">
    <property type="component" value="Unassembled WGS sequence"/>
</dbReference>
<protein>
    <submittedName>
        <fullName evidence="1">Uncharacterized protein</fullName>
    </submittedName>
</protein>
<dbReference type="RefSeq" id="WP_142895004.1">
    <property type="nucleotide sequence ID" value="NZ_ML660052.1"/>
</dbReference>
<keyword evidence="2" id="KW-1185">Reference proteome</keyword>
<dbReference type="EMBL" id="VHSH01000001">
    <property type="protein sequence ID" value="TQV83769.1"/>
    <property type="molecule type" value="Genomic_DNA"/>
</dbReference>
<evidence type="ECO:0000313" key="1">
    <source>
        <dbReference type="EMBL" id="TQV83769.1"/>
    </source>
</evidence>
<gene>
    <name evidence="1" type="ORF">FKG95_04090</name>
</gene>